<dbReference type="InterPro" id="IPR036921">
    <property type="entry name" value="PurM-like_N_sf"/>
</dbReference>
<name>A0A1H9R722_BUTFI</name>
<evidence type="ECO:0000313" key="4">
    <source>
        <dbReference type="EMBL" id="SER68498.1"/>
    </source>
</evidence>
<protein>
    <submittedName>
        <fullName evidence="4">Hydrogenase maturation factor</fullName>
    </submittedName>
</protein>
<organism evidence="4 5">
    <name type="scientific">Butyrivibrio fibrisolvens</name>
    <dbReference type="NCBI Taxonomy" id="831"/>
    <lineage>
        <taxon>Bacteria</taxon>
        <taxon>Bacillati</taxon>
        <taxon>Bacillota</taxon>
        <taxon>Clostridia</taxon>
        <taxon>Lachnospirales</taxon>
        <taxon>Lachnospiraceae</taxon>
        <taxon>Butyrivibrio</taxon>
    </lineage>
</organism>
<dbReference type="Proteomes" id="UP000182584">
    <property type="component" value="Unassembled WGS sequence"/>
</dbReference>
<proteinExistence type="inferred from homology"/>
<dbReference type="Pfam" id="PF02769">
    <property type="entry name" value="AIRS_C"/>
    <property type="match status" value="1"/>
</dbReference>
<dbReference type="InterPro" id="IPR010918">
    <property type="entry name" value="PurM-like_C_dom"/>
</dbReference>
<dbReference type="eggNOG" id="COG0309">
    <property type="taxonomic scope" value="Bacteria"/>
</dbReference>
<dbReference type="Gene3D" id="3.30.1330.10">
    <property type="entry name" value="PurM-like, N-terminal domain"/>
    <property type="match status" value="1"/>
</dbReference>
<dbReference type="PANTHER" id="PTHR30303">
    <property type="entry name" value="HYDROGENASE ISOENZYMES FORMATION PROTEIN HYPE"/>
    <property type="match status" value="1"/>
</dbReference>
<dbReference type="SUPFAM" id="SSF56042">
    <property type="entry name" value="PurM C-terminal domain-like"/>
    <property type="match status" value="1"/>
</dbReference>
<reference evidence="4 5" key="1">
    <citation type="submission" date="2016-10" db="EMBL/GenBank/DDBJ databases">
        <authorList>
            <person name="de Groot N.N."/>
        </authorList>
    </citation>
    <scope>NUCLEOTIDE SEQUENCE [LARGE SCALE GENOMIC DNA]</scope>
    <source>
        <strain evidence="4 5">AR40</strain>
    </source>
</reference>
<dbReference type="EMBL" id="FOGJ01000009">
    <property type="protein sequence ID" value="SER68498.1"/>
    <property type="molecule type" value="Genomic_DNA"/>
</dbReference>
<sequence length="370" mass="40099">MRIGKITENVLKRSVWKQIHNGRYKNGAAGYTDCACFGTNEIDTDACRNNNKENPSVNRNDFKGNEILSSVHTVTADVKHCGKYAVACACNNIFAGGGQPKQVLLSITLPKDCEEQVLRQIMKDAEAAAIYNGAEIAGGHTEVSEAVNHPLVTATAVGYKDVISDNKSISVSDESKGQVADTIIKPDMRLKNAADCDIVVTKWIALSGCAMLSEDRKDKIIERYPSFIIDAGTSFGGMDYLSIKDDARIARENGAVRIHDVSSGGIFAALWELGQMTGCGMEVNLKAIPIRQESVEITDVFDVNPYLLASAGALLIATRDGSLMVDALEKEGIPSAIIGKLTSGNDRIIINEDETRFLDLPQSDEIHKIF</sequence>
<feature type="domain" description="PurM-like N-terminal" evidence="2">
    <location>
        <begin position="71"/>
        <end position="158"/>
    </location>
</feature>
<dbReference type="InterPro" id="IPR016188">
    <property type="entry name" value="PurM-like_N"/>
</dbReference>
<dbReference type="Pfam" id="PF00586">
    <property type="entry name" value="AIRS"/>
    <property type="match status" value="1"/>
</dbReference>
<evidence type="ECO:0000259" key="3">
    <source>
        <dbReference type="Pfam" id="PF02769"/>
    </source>
</evidence>
<dbReference type="InterPro" id="IPR036676">
    <property type="entry name" value="PurM-like_C_sf"/>
</dbReference>
<feature type="domain" description="PurM-like C-terminal" evidence="3">
    <location>
        <begin position="249"/>
        <end position="346"/>
    </location>
</feature>
<dbReference type="Gene3D" id="3.90.650.10">
    <property type="entry name" value="PurM-like C-terminal domain"/>
    <property type="match status" value="1"/>
</dbReference>
<evidence type="ECO:0000259" key="2">
    <source>
        <dbReference type="Pfam" id="PF00586"/>
    </source>
</evidence>
<comment type="similarity">
    <text evidence="1">Belongs to the HypE family.</text>
</comment>
<dbReference type="OrthoDB" id="153904at2"/>
<dbReference type="SUPFAM" id="SSF55326">
    <property type="entry name" value="PurM N-terminal domain-like"/>
    <property type="match status" value="1"/>
</dbReference>
<accession>A0A1H9R722</accession>
<dbReference type="GO" id="GO:0051604">
    <property type="term" value="P:protein maturation"/>
    <property type="evidence" value="ECO:0007669"/>
    <property type="project" value="TreeGrafter"/>
</dbReference>
<gene>
    <name evidence="4" type="ORF">SAMN04487884_10964</name>
</gene>
<dbReference type="PANTHER" id="PTHR30303:SF4">
    <property type="entry name" value="HYDROGENASE EXPRESSION_FORMATION PROTEIN HYPE"/>
    <property type="match status" value="1"/>
</dbReference>
<dbReference type="InterPro" id="IPR011854">
    <property type="entry name" value="HypE"/>
</dbReference>
<dbReference type="AlphaFoldDB" id="A0A1H9R722"/>
<evidence type="ECO:0000313" key="5">
    <source>
        <dbReference type="Proteomes" id="UP000182584"/>
    </source>
</evidence>
<dbReference type="RefSeq" id="WP_074755627.1">
    <property type="nucleotide sequence ID" value="NZ_FOGJ01000009.1"/>
</dbReference>
<evidence type="ECO:0000256" key="1">
    <source>
        <dbReference type="ARBA" id="ARBA00006243"/>
    </source>
</evidence>